<feature type="compositionally biased region" description="Low complexity" evidence="1">
    <location>
        <begin position="168"/>
        <end position="197"/>
    </location>
</feature>
<proteinExistence type="predicted"/>
<dbReference type="EMBL" id="KV442150">
    <property type="protein sequence ID" value="OAQ22647.1"/>
    <property type="molecule type" value="Genomic_DNA"/>
</dbReference>
<dbReference type="OrthoDB" id="2277867at2759"/>
<evidence type="ECO:0000313" key="3">
    <source>
        <dbReference type="Proteomes" id="UP000078512"/>
    </source>
</evidence>
<reference evidence="2 3" key="1">
    <citation type="submission" date="2016-05" db="EMBL/GenBank/DDBJ databases">
        <title>Genome sequencing reveals origins of a unique bacterial endosymbiosis in the earliest lineages of terrestrial Fungi.</title>
        <authorList>
            <consortium name="DOE Joint Genome Institute"/>
            <person name="Uehling J."/>
            <person name="Gryganskyi A."/>
            <person name="Hameed K."/>
            <person name="Tschaplinski T."/>
            <person name="Misztal P."/>
            <person name="Wu S."/>
            <person name="Desiro A."/>
            <person name="Vande Pol N."/>
            <person name="Du Z.-Y."/>
            <person name="Zienkiewicz A."/>
            <person name="Zienkiewicz K."/>
            <person name="Morin E."/>
            <person name="Tisserant E."/>
            <person name="Splivallo R."/>
            <person name="Hainaut M."/>
            <person name="Henrissat B."/>
            <person name="Ohm R."/>
            <person name="Kuo A."/>
            <person name="Yan J."/>
            <person name="Lipzen A."/>
            <person name="Nolan M."/>
            <person name="Labutti K."/>
            <person name="Barry K."/>
            <person name="Goldstein A."/>
            <person name="Labbe J."/>
            <person name="Schadt C."/>
            <person name="Tuskan G."/>
            <person name="Grigoriev I."/>
            <person name="Martin F."/>
            <person name="Vilgalys R."/>
            <person name="Bonito G."/>
        </authorList>
    </citation>
    <scope>NUCLEOTIDE SEQUENCE [LARGE SCALE GENOMIC DNA]</scope>
    <source>
        <strain evidence="2 3">AG-77</strain>
    </source>
</reference>
<evidence type="ECO:0000313" key="2">
    <source>
        <dbReference type="EMBL" id="OAQ22647.1"/>
    </source>
</evidence>
<keyword evidence="3" id="KW-1185">Reference proteome</keyword>
<gene>
    <name evidence="2" type="ORF">K457DRAFT_25862</name>
</gene>
<feature type="region of interest" description="Disordered" evidence="1">
    <location>
        <begin position="220"/>
        <end position="287"/>
    </location>
</feature>
<accession>A0A197JC14</accession>
<feature type="compositionally biased region" description="Gly residues" evidence="1">
    <location>
        <begin position="238"/>
        <end position="248"/>
    </location>
</feature>
<sequence length="314" mass="32939">MKSMLTSASASSLVGVAAGLLTLSTLALVRSDKVYLTMPKNNTNAVAGCDMDVGFRVQYSDLAMLQWVQVQVLSADQTIVVDKLDNSTRTEWDDVRAKNITWSIPADLAPGDYILRAFGDAYYYCTENNIRTFCSLPLEDRETIHVAAPLKAGSDISSSPLECPSSLTPFSKPKTSSASSLSSPSTSSSSSSFSASTSTTPILHVNIEPDVLNLHQNGDHVAKQQQEQEQKTSTGSIAEGGGGGGGQGMSMELSQKSDSEDKDDGTVAIGKEGMKKDGSGSAVNGAGGEGWMVAVRVGSGTRLAVVLAMTLVLL</sequence>
<dbReference type="AlphaFoldDB" id="A0A197JC14"/>
<evidence type="ECO:0000256" key="1">
    <source>
        <dbReference type="SAM" id="MobiDB-lite"/>
    </source>
</evidence>
<name>A0A197JC14_9FUNG</name>
<protein>
    <submittedName>
        <fullName evidence="2">Uncharacterized protein</fullName>
    </submittedName>
</protein>
<feature type="compositionally biased region" description="Basic and acidic residues" evidence="1">
    <location>
        <begin position="220"/>
        <end position="230"/>
    </location>
</feature>
<dbReference type="Proteomes" id="UP000078512">
    <property type="component" value="Unassembled WGS sequence"/>
</dbReference>
<organism evidence="2 3">
    <name type="scientific">Linnemannia elongata AG-77</name>
    <dbReference type="NCBI Taxonomy" id="1314771"/>
    <lineage>
        <taxon>Eukaryota</taxon>
        <taxon>Fungi</taxon>
        <taxon>Fungi incertae sedis</taxon>
        <taxon>Mucoromycota</taxon>
        <taxon>Mortierellomycotina</taxon>
        <taxon>Mortierellomycetes</taxon>
        <taxon>Mortierellales</taxon>
        <taxon>Mortierellaceae</taxon>
        <taxon>Linnemannia</taxon>
    </lineage>
</organism>
<feature type="region of interest" description="Disordered" evidence="1">
    <location>
        <begin position="156"/>
        <end position="197"/>
    </location>
</feature>